<keyword evidence="2" id="KW-1133">Transmembrane helix</keyword>
<gene>
    <name evidence="3" type="primary">spoIIGA</name>
    <name evidence="3" type="ORF">PNH38_03930</name>
</gene>
<keyword evidence="4" id="KW-1185">Reference proteome</keyword>
<comment type="similarity">
    <text evidence="1">Belongs to the peptidase U4 family.</text>
</comment>
<keyword evidence="1 2" id="KW-0472">Membrane</keyword>
<dbReference type="EC" id="3.4.23.-" evidence="1"/>
<name>A0ABT5W128_9BACL</name>
<dbReference type="Proteomes" id="UP001213979">
    <property type="component" value="Unassembled WGS sequence"/>
</dbReference>
<dbReference type="PIRSF" id="PIRSF018571">
    <property type="entry name" value="SpoIIGA"/>
    <property type="match status" value="1"/>
</dbReference>
<evidence type="ECO:0000313" key="4">
    <source>
        <dbReference type="Proteomes" id="UP001213979"/>
    </source>
</evidence>
<sequence length="308" mass="35642">MTVYLDVIWLLNFCFDGLLLWLTAIILKRNAVWWRIVAGAFIGSLLVILMFTPLSSYVQTPLGKLLFSLIIVWISFGFKRFRYFFENLFTFYFATFMVGGGMIAVHYFLQHEIQVTTGMLSTYSLGTGDPVSWLFVLVGFPLLWLFSHLRIAGIREKKIRFDSIVDVVLIFDDVSLSLKGLIDSGNQLYDPITKTPVMITCIHEMKDVLPPLILEQFKRQDDFQWLNDPMFEKWSNRLRIIPYRVIGKEQRFLLAIKPDEIMIRYEAQWIRVSKGLVGLNEASLSTDGEYQCIVHPKMIQAGKRLTAS</sequence>
<keyword evidence="1" id="KW-0378">Hydrolase</keyword>
<organism evidence="3 4">
    <name type="scientific">Anoxybacteroides rupiense</name>
    <dbReference type="NCBI Taxonomy" id="311460"/>
    <lineage>
        <taxon>Bacteria</taxon>
        <taxon>Bacillati</taxon>
        <taxon>Bacillota</taxon>
        <taxon>Bacilli</taxon>
        <taxon>Bacillales</taxon>
        <taxon>Anoxybacillaceae</taxon>
        <taxon>Anoxybacteroides</taxon>
    </lineage>
</organism>
<keyword evidence="1" id="KW-1003">Cell membrane</keyword>
<dbReference type="NCBIfam" id="TIGR02854">
    <property type="entry name" value="spore_II_GA"/>
    <property type="match status" value="1"/>
</dbReference>
<feature type="transmembrane region" description="Helical" evidence="2">
    <location>
        <begin position="130"/>
        <end position="151"/>
    </location>
</feature>
<keyword evidence="1" id="KW-0749">Sporulation</keyword>
<comment type="subunit">
    <text evidence="1">Self-associates. Interacts with SigE. Interacts with SpoIIR.</text>
</comment>
<evidence type="ECO:0000313" key="3">
    <source>
        <dbReference type="EMBL" id="MDE8563032.1"/>
    </source>
</evidence>
<feature type="transmembrane region" description="Helical" evidence="2">
    <location>
        <begin position="88"/>
        <end position="110"/>
    </location>
</feature>
<reference evidence="3 4" key="1">
    <citation type="submission" date="2023-01" db="EMBL/GenBank/DDBJ databases">
        <title>Genome-based reclassification of Anoxybacillus geothermalis as a later heterotypic synonym of Anoxybacillus rupiensis.</title>
        <authorList>
            <person name="Inan Bektas K."/>
            <person name="Canakci S."/>
            <person name="Belduz A.A."/>
            <person name="Guler H.H."/>
        </authorList>
    </citation>
    <scope>NUCLEOTIDE SEQUENCE [LARGE SCALE GENOMIC DNA]</scope>
    <source>
        <strain evidence="3 4">DSM 17127</strain>
    </source>
</reference>
<keyword evidence="1" id="KW-0645">Protease</keyword>
<comment type="subcellular location">
    <subcellularLocation>
        <location evidence="1">Cell membrane</location>
    </subcellularLocation>
</comment>
<dbReference type="InterPro" id="IPR005081">
    <property type="entry name" value="SpoIIGA"/>
</dbReference>
<protein>
    <recommendedName>
        <fullName evidence="1">Sporulation sigma-E factor-processing peptidase</fullName>
        <ecNumber evidence="1">3.4.23.-</ecNumber>
    </recommendedName>
    <alternativeName>
        <fullName evidence="1">Membrane-associated aspartic protease</fullName>
    </alternativeName>
    <alternativeName>
        <fullName evidence="1">Stage II sporulation protein GA</fullName>
    </alternativeName>
</protein>
<keyword evidence="1" id="KW-0064">Aspartyl protease</keyword>
<keyword evidence="2" id="KW-0812">Transmembrane</keyword>
<proteinExistence type="inferred from homology"/>
<dbReference type="Pfam" id="PF03419">
    <property type="entry name" value="Peptidase_U4"/>
    <property type="match status" value="1"/>
</dbReference>
<comment type="caution">
    <text evidence="3">The sequence shown here is derived from an EMBL/GenBank/DDBJ whole genome shotgun (WGS) entry which is preliminary data.</text>
</comment>
<evidence type="ECO:0000256" key="1">
    <source>
        <dbReference type="PIRNR" id="PIRNR018571"/>
    </source>
</evidence>
<dbReference type="RefSeq" id="WP_066147149.1">
    <property type="nucleotide sequence ID" value="NZ_JACIDF010000001.1"/>
</dbReference>
<comment type="function">
    <text evidence="1">Probable aspartic protease that is responsible for the proteolytic cleavage of the RNA polymerase sigma E factor (SigE/spoIIGB) to yield the active peptide in the mother cell during sporulation. Responds to a signal from the forespore that is triggered by the extracellular signal protein SpoIIR.</text>
</comment>
<feature type="transmembrane region" description="Helical" evidence="2">
    <location>
        <begin position="6"/>
        <end position="27"/>
    </location>
</feature>
<dbReference type="EMBL" id="JAQOTG010000002">
    <property type="protein sequence ID" value="MDE8563032.1"/>
    <property type="molecule type" value="Genomic_DNA"/>
</dbReference>
<accession>A0ABT5W128</accession>
<feature type="transmembrane region" description="Helical" evidence="2">
    <location>
        <begin position="32"/>
        <end position="51"/>
    </location>
</feature>
<evidence type="ECO:0000256" key="2">
    <source>
        <dbReference type="SAM" id="Phobius"/>
    </source>
</evidence>
<feature type="transmembrane region" description="Helical" evidence="2">
    <location>
        <begin position="57"/>
        <end position="76"/>
    </location>
</feature>